<proteinExistence type="predicted"/>
<evidence type="ECO:0000313" key="1">
    <source>
        <dbReference type="EMBL" id="MBM6578057.1"/>
    </source>
</evidence>
<evidence type="ECO:0000313" key="2">
    <source>
        <dbReference type="Proteomes" id="UP000763641"/>
    </source>
</evidence>
<protein>
    <submittedName>
        <fullName evidence="1">Uncharacterized protein</fullName>
    </submittedName>
</protein>
<comment type="caution">
    <text evidence="1">The sequence shown here is derived from an EMBL/GenBank/DDBJ whole genome shotgun (WGS) entry which is preliminary data.</text>
</comment>
<gene>
    <name evidence="1" type="ORF">ILT43_16870</name>
</gene>
<dbReference type="Proteomes" id="UP000763641">
    <property type="component" value="Unassembled WGS sequence"/>
</dbReference>
<name>A0ABS2DAU2_9SPHN</name>
<reference evidence="1 2" key="1">
    <citation type="submission" date="2020-12" db="EMBL/GenBank/DDBJ databases">
        <title>Sphingomonas sp.</title>
        <authorList>
            <person name="Kim M.K."/>
        </authorList>
    </citation>
    <scope>NUCLEOTIDE SEQUENCE [LARGE SCALE GENOMIC DNA]</scope>
    <source>
        <strain evidence="1 2">BT552</strain>
    </source>
</reference>
<sequence>MAAWDTIRSKAEAENLRNEGRLEPILLMPAKFGGVADAANVVLVPPTAREERDGSSPRCSISSAPVARTACPSPRIIEATV</sequence>
<keyword evidence="2" id="KW-1185">Reference proteome</keyword>
<organism evidence="1 2">
    <name type="scientific">Sphingomonas longa</name>
    <dbReference type="NCBI Taxonomy" id="2778730"/>
    <lineage>
        <taxon>Bacteria</taxon>
        <taxon>Pseudomonadati</taxon>
        <taxon>Pseudomonadota</taxon>
        <taxon>Alphaproteobacteria</taxon>
        <taxon>Sphingomonadales</taxon>
        <taxon>Sphingomonadaceae</taxon>
        <taxon>Sphingomonas</taxon>
    </lineage>
</organism>
<accession>A0ABS2DAU2</accession>
<dbReference type="EMBL" id="JAFEMC010000005">
    <property type="protein sequence ID" value="MBM6578057.1"/>
    <property type="molecule type" value="Genomic_DNA"/>
</dbReference>
<dbReference type="RefSeq" id="WP_204200154.1">
    <property type="nucleotide sequence ID" value="NZ_JAFEMC010000005.1"/>
</dbReference>